<dbReference type="Proteomes" id="UP001189429">
    <property type="component" value="Unassembled WGS sequence"/>
</dbReference>
<sequence>MRELKLEPNVISYSAGAHACEMGGRWQQALRMLRNMCLITLNANFDACGVIASMCEQGGQWEQVMWLLREMCDVCTVARCSARYSYQRWDQHLREGQWQRTLALQSEIREAKVAPNAVASSSWVSACEKGGQWQGALWQLDEIQEGQADLDAAGYSPTIAPLLRRGDSTGWSASALGTARQRVRE</sequence>
<organism evidence="2 3">
    <name type="scientific">Prorocentrum cordatum</name>
    <dbReference type="NCBI Taxonomy" id="2364126"/>
    <lineage>
        <taxon>Eukaryota</taxon>
        <taxon>Sar</taxon>
        <taxon>Alveolata</taxon>
        <taxon>Dinophyceae</taxon>
        <taxon>Prorocentrales</taxon>
        <taxon>Prorocentraceae</taxon>
        <taxon>Prorocentrum</taxon>
    </lineage>
</organism>
<keyword evidence="3" id="KW-1185">Reference proteome</keyword>
<keyword evidence="1" id="KW-0677">Repeat</keyword>
<evidence type="ECO:0000313" key="3">
    <source>
        <dbReference type="Proteomes" id="UP001189429"/>
    </source>
</evidence>
<dbReference type="InterPro" id="IPR011990">
    <property type="entry name" value="TPR-like_helical_dom_sf"/>
</dbReference>
<proteinExistence type="predicted"/>
<comment type="caution">
    <text evidence="2">The sequence shown here is derived from an EMBL/GenBank/DDBJ whole genome shotgun (WGS) entry which is preliminary data.</text>
</comment>
<accession>A0ABN9W2G1</accession>
<protein>
    <recommendedName>
        <fullName evidence="4">Anaphase-promoting complex subunit 5</fullName>
    </recommendedName>
</protein>
<dbReference type="Gene3D" id="1.25.40.10">
    <property type="entry name" value="Tetratricopeptide repeat domain"/>
    <property type="match status" value="2"/>
</dbReference>
<reference evidence="2" key="1">
    <citation type="submission" date="2023-10" db="EMBL/GenBank/DDBJ databases">
        <authorList>
            <person name="Chen Y."/>
            <person name="Shah S."/>
            <person name="Dougan E. K."/>
            <person name="Thang M."/>
            <person name="Chan C."/>
        </authorList>
    </citation>
    <scope>NUCLEOTIDE SEQUENCE [LARGE SCALE GENOMIC DNA]</scope>
</reference>
<evidence type="ECO:0000256" key="1">
    <source>
        <dbReference type="ARBA" id="ARBA00022737"/>
    </source>
</evidence>
<name>A0ABN9W2G1_9DINO</name>
<gene>
    <name evidence="2" type="ORF">PCOR1329_LOCUS62423</name>
</gene>
<evidence type="ECO:0008006" key="4">
    <source>
        <dbReference type="Google" id="ProtNLM"/>
    </source>
</evidence>
<dbReference type="EMBL" id="CAUYUJ010017882">
    <property type="protein sequence ID" value="CAK0878790.1"/>
    <property type="molecule type" value="Genomic_DNA"/>
</dbReference>
<evidence type="ECO:0000313" key="2">
    <source>
        <dbReference type="EMBL" id="CAK0878790.1"/>
    </source>
</evidence>
<dbReference type="PANTHER" id="PTHR47936">
    <property type="entry name" value="PPR_LONG DOMAIN-CONTAINING PROTEIN"/>
    <property type="match status" value="1"/>
</dbReference>
<dbReference type="PANTHER" id="PTHR47936:SF1">
    <property type="entry name" value="PENTATRICOPEPTIDE REPEAT-CONTAINING PROTEIN GUN1, CHLOROPLASTIC"/>
    <property type="match status" value="1"/>
</dbReference>